<dbReference type="RefSeq" id="WP_119010855.1">
    <property type="nucleotide sequence ID" value="NZ_BJXK01000008.1"/>
</dbReference>
<accession>A0A511QRP6</accession>
<reference evidence="1 2" key="1">
    <citation type="submission" date="2019-07" db="EMBL/GenBank/DDBJ databases">
        <title>Whole genome shotgun sequence of Vibrio superstes NBRC 103154.</title>
        <authorList>
            <person name="Hosoyama A."/>
            <person name="Uohara A."/>
            <person name="Ohji S."/>
            <person name="Ichikawa N."/>
        </authorList>
    </citation>
    <scope>NUCLEOTIDE SEQUENCE [LARGE SCALE GENOMIC DNA]</scope>
    <source>
        <strain evidence="1 2">NBRC 103154</strain>
    </source>
</reference>
<dbReference type="InterPro" id="IPR029063">
    <property type="entry name" value="SAM-dependent_MTases_sf"/>
</dbReference>
<proteinExistence type="predicted"/>
<dbReference type="OrthoDB" id="9791837at2"/>
<keyword evidence="2" id="KW-1185">Reference proteome</keyword>
<evidence type="ECO:0008006" key="3">
    <source>
        <dbReference type="Google" id="ProtNLM"/>
    </source>
</evidence>
<dbReference type="Gene3D" id="3.40.50.150">
    <property type="entry name" value="Vaccinia Virus protein VP39"/>
    <property type="match status" value="1"/>
</dbReference>
<dbReference type="Pfam" id="PF13489">
    <property type="entry name" value="Methyltransf_23"/>
    <property type="match status" value="1"/>
</dbReference>
<dbReference type="AlphaFoldDB" id="A0A511QRP6"/>
<evidence type="ECO:0000313" key="2">
    <source>
        <dbReference type="Proteomes" id="UP000321113"/>
    </source>
</evidence>
<dbReference type="EMBL" id="BJXK01000008">
    <property type="protein sequence ID" value="GEM80025.1"/>
    <property type="molecule type" value="Genomic_DNA"/>
</dbReference>
<name>A0A511QRP6_9VIBR</name>
<protein>
    <recommendedName>
        <fullName evidence="3">Methyltransferase domain-containing protein</fullName>
    </recommendedName>
</protein>
<sequence>MKDLEHAYNDDFFRYINKGSEFAANAIIPVIMQHFVVDSILDVGCGDGTWLKVWQDNHIGDVYGIDGNNLTDKDLLIPRQSLLSMNLCGSFNLKRSFSVAQCLEVAEHIPKKYSSTLIESICKHSDIVIFSAAPPGQGGENHVNEQCYDYWRNIFKKNNFEPYDIIRPRISAKKSIPPWYRYNILIYIRKTSCYATSLKDYRQPYNEKIADISSLSYKIRKKLVYFLPIEIATFIAKIKKRLTLILYFKGSI</sequence>
<organism evidence="1 2">
    <name type="scientific">Vibrio superstes NBRC 103154</name>
    <dbReference type="NCBI Taxonomy" id="1219062"/>
    <lineage>
        <taxon>Bacteria</taxon>
        <taxon>Pseudomonadati</taxon>
        <taxon>Pseudomonadota</taxon>
        <taxon>Gammaproteobacteria</taxon>
        <taxon>Vibrionales</taxon>
        <taxon>Vibrionaceae</taxon>
        <taxon>Vibrio</taxon>
    </lineage>
</organism>
<comment type="caution">
    <text evidence="1">The sequence shown here is derived from an EMBL/GenBank/DDBJ whole genome shotgun (WGS) entry which is preliminary data.</text>
</comment>
<gene>
    <name evidence="1" type="ORF">VSU01S_22700</name>
</gene>
<dbReference type="SUPFAM" id="SSF53335">
    <property type="entry name" value="S-adenosyl-L-methionine-dependent methyltransferases"/>
    <property type="match status" value="1"/>
</dbReference>
<dbReference type="Proteomes" id="UP000321113">
    <property type="component" value="Unassembled WGS sequence"/>
</dbReference>
<evidence type="ECO:0000313" key="1">
    <source>
        <dbReference type="EMBL" id="GEM80025.1"/>
    </source>
</evidence>